<keyword evidence="1" id="KW-0812">Transmembrane</keyword>
<evidence type="ECO:0000256" key="1">
    <source>
        <dbReference type="SAM" id="Phobius"/>
    </source>
</evidence>
<gene>
    <name evidence="2" type="ORF">DFR24_4198</name>
</gene>
<dbReference type="AlphaFoldDB" id="A0A4S3K4A9"/>
<evidence type="ECO:0008006" key="4">
    <source>
        <dbReference type="Google" id="ProtNLM"/>
    </source>
</evidence>
<dbReference type="EMBL" id="SOBT01000011">
    <property type="protein sequence ID" value="TDU25753.1"/>
    <property type="molecule type" value="Genomic_DNA"/>
</dbReference>
<feature type="transmembrane region" description="Helical" evidence="1">
    <location>
        <begin position="17"/>
        <end position="38"/>
    </location>
</feature>
<dbReference type="SUPFAM" id="SSF52833">
    <property type="entry name" value="Thioredoxin-like"/>
    <property type="match status" value="1"/>
</dbReference>
<sequence>MNTTAATPSTPRGRTQFLLLATLFFFPLLISYVLYFWFPGVRPSNTTNYGQLINPALPAPPLTFVDDKGAPLDQSVFTIRWSYAVLAGSDCDDHCLRSLVMTRQVRLAMNEKRSRVQRVLVLSDPAAVAPVLARLKPEHPDLRVIADVGEPGKQLSDFLQPAGAASYLLDPHGNWLLVYPSGGEIQTDFKGMQKDIKKLLRLSQIG</sequence>
<evidence type="ECO:0000313" key="3">
    <source>
        <dbReference type="Proteomes" id="UP000295341"/>
    </source>
</evidence>
<dbReference type="InterPro" id="IPR036249">
    <property type="entry name" value="Thioredoxin-like_sf"/>
</dbReference>
<dbReference type="Proteomes" id="UP000295341">
    <property type="component" value="Unassembled WGS sequence"/>
</dbReference>
<keyword evidence="3" id="KW-1185">Reference proteome</keyword>
<evidence type="ECO:0000313" key="2">
    <source>
        <dbReference type="EMBL" id="TDU25753.1"/>
    </source>
</evidence>
<accession>A0A4S3K4A9</accession>
<dbReference type="RefSeq" id="WP_210772482.1">
    <property type="nucleotide sequence ID" value="NZ_MWIN01000013.1"/>
</dbReference>
<organism evidence="2 3">
    <name type="scientific">Panacagrimonas perspica</name>
    <dbReference type="NCBI Taxonomy" id="381431"/>
    <lineage>
        <taxon>Bacteria</taxon>
        <taxon>Pseudomonadati</taxon>
        <taxon>Pseudomonadota</taxon>
        <taxon>Gammaproteobacteria</taxon>
        <taxon>Nevskiales</taxon>
        <taxon>Nevskiaceae</taxon>
        <taxon>Panacagrimonas</taxon>
    </lineage>
</organism>
<name>A0A4S3K4A9_9GAMM</name>
<protein>
    <recommendedName>
        <fullName evidence="4">Cytochrome oxidase Cu insertion factor (SCO1/SenC/PrrC family)</fullName>
    </recommendedName>
</protein>
<keyword evidence="1" id="KW-1133">Transmembrane helix</keyword>
<comment type="caution">
    <text evidence="2">The sequence shown here is derived from an EMBL/GenBank/DDBJ whole genome shotgun (WGS) entry which is preliminary data.</text>
</comment>
<reference evidence="2 3" key="1">
    <citation type="submission" date="2019-03" db="EMBL/GenBank/DDBJ databases">
        <title>Genomic Encyclopedia of Type Strains, Phase IV (KMG-IV): sequencing the most valuable type-strain genomes for metagenomic binning, comparative biology and taxonomic classification.</title>
        <authorList>
            <person name="Goeker M."/>
        </authorList>
    </citation>
    <scope>NUCLEOTIDE SEQUENCE [LARGE SCALE GENOMIC DNA]</scope>
    <source>
        <strain evidence="2 3">DSM 26377</strain>
    </source>
</reference>
<proteinExistence type="predicted"/>
<keyword evidence="1" id="KW-0472">Membrane</keyword>